<dbReference type="Pfam" id="PF00583">
    <property type="entry name" value="Acetyltransf_1"/>
    <property type="match status" value="1"/>
</dbReference>
<dbReference type="Gene3D" id="3.40.630.30">
    <property type="match status" value="1"/>
</dbReference>
<dbReference type="Proteomes" id="UP000050872">
    <property type="component" value="Unassembled WGS sequence"/>
</dbReference>
<feature type="domain" description="N-acetyltransferase" evidence="1">
    <location>
        <begin position="2"/>
        <end position="139"/>
    </location>
</feature>
<dbReference type="InterPro" id="IPR016181">
    <property type="entry name" value="Acyl_CoA_acyltransferase"/>
</dbReference>
<dbReference type="PROSITE" id="PS51186">
    <property type="entry name" value="GNAT"/>
    <property type="match status" value="1"/>
</dbReference>
<evidence type="ECO:0000313" key="2">
    <source>
        <dbReference type="EMBL" id="KRL45195.1"/>
    </source>
</evidence>
<dbReference type="OrthoDB" id="1821130at2"/>
<organism evidence="2 3">
    <name type="scientific">Companilactobacillus mindensis DSM 14500</name>
    <dbReference type="NCBI Taxonomy" id="1423770"/>
    <lineage>
        <taxon>Bacteria</taxon>
        <taxon>Bacillati</taxon>
        <taxon>Bacillota</taxon>
        <taxon>Bacilli</taxon>
        <taxon>Lactobacillales</taxon>
        <taxon>Lactobacillaceae</taxon>
        <taxon>Companilactobacillus</taxon>
    </lineage>
</organism>
<proteinExistence type="predicted"/>
<keyword evidence="2" id="KW-0808">Transferase</keyword>
<dbReference type="AlphaFoldDB" id="A0A0R1QV33"/>
<accession>A0A0R1QV33</accession>
<dbReference type="InterPro" id="IPR000182">
    <property type="entry name" value="GNAT_dom"/>
</dbReference>
<protein>
    <submittedName>
        <fullName evidence="2">Acetyltransferase</fullName>
    </submittedName>
</protein>
<dbReference type="CDD" id="cd04301">
    <property type="entry name" value="NAT_SF"/>
    <property type="match status" value="1"/>
</dbReference>
<sequence>MVQIREMKISDYDEAYLLWESVPGMGLNTLDNSQTGIAKLLQKNPGLCFVAIVDKKIVGTILGVTDGRKGYLYHVAVSKNYQGQHISKQLIELVKQKLKIQGIQKIGVFIMNDNQNGKDFWKHQGFAKRKDIEYFDLNL</sequence>
<keyword evidence="3" id="KW-1185">Reference proteome</keyword>
<evidence type="ECO:0000313" key="3">
    <source>
        <dbReference type="Proteomes" id="UP000050872"/>
    </source>
</evidence>
<dbReference type="RefSeq" id="WP_057887459.1">
    <property type="nucleotide sequence ID" value="NZ_AZEZ01000019.1"/>
</dbReference>
<name>A0A0R1QV33_9LACO</name>
<dbReference type="SUPFAM" id="SSF55729">
    <property type="entry name" value="Acyl-CoA N-acyltransferases (Nat)"/>
    <property type="match status" value="1"/>
</dbReference>
<reference evidence="2 3" key="1">
    <citation type="journal article" date="2015" name="Genome Announc.">
        <title>Expanding the biotechnology potential of lactobacilli through comparative genomics of 213 strains and associated genera.</title>
        <authorList>
            <person name="Sun Z."/>
            <person name="Harris H.M."/>
            <person name="McCann A."/>
            <person name="Guo C."/>
            <person name="Argimon S."/>
            <person name="Zhang W."/>
            <person name="Yang X."/>
            <person name="Jeffery I.B."/>
            <person name="Cooney J.C."/>
            <person name="Kagawa T.F."/>
            <person name="Liu W."/>
            <person name="Song Y."/>
            <person name="Salvetti E."/>
            <person name="Wrobel A."/>
            <person name="Rasinkangas P."/>
            <person name="Parkhill J."/>
            <person name="Rea M.C."/>
            <person name="O'Sullivan O."/>
            <person name="Ritari J."/>
            <person name="Douillard F.P."/>
            <person name="Paul Ross R."/>
            <person name="Yang R."/>
            <person name="Briner A.E."/>
            <person name="Felis G.E."/>
            <person name="de Vos W.M."/>
            <person name="Barrangou R."/>
            <person name="Klaenhammer T.R."/>
            <person name="Caufield P.W."/>
            <person name="Cui Y."/>
            <person name="Zhang H."/>
            <person name="O'Toole P.W."/>
        </authorList>
    </citation>
    <scope>NUCLEOTIDE SEQUENCE [LARGE SCALE GENOMIC DNA]</scope>
    <source>
        <strain evidence="2 3">DSM 14500</strain>
    </source>
</reference>
<dbReference type="PATRIC" id="fig|1423770.3.peg.736"/>
<dbReference type="EMBL" id="AZEZ01000019">
    <property type="protein sequence ID" value="KRL45195.1"/>
    <property type="molecule type" value="Genomic_DNA"/>
</dbReference>
<dbReference type="STRING" id="1423770.FD29_GL000716"/>
<dbReference type="GO" id="GO:0016747">
    <property type="term" value="F:acyltransferase activity, transferring groups other than amino-acyl groups"/>
    <property type="evidence" value="ECO:0007669"/>
    <property type="project" value="InterPro"/>
</dbReference>
<comment type="caution">
    <text evidence="2">The sequence shown here is derived from an EMBL/GenBank/DDBJ whole genome shotgun (WGS) entry which is preliminary data.</text>
</comment>
<evidence type="ECO:0000259" key="1">
    <source>
        <dbReference type="PROSITE" id="PS51186"/>
    </source>
</evidence>
<gene>
    <name evidence="2" type="ORF">FD29_GL000716</name>
</gene>